<dbReference type="InterPro" id="IPR009056">
    <property type="entry name" value="Cyt_c-like_dom"/>
</dbReference>
<feature type="domain" description="Cytochrome c" evidence="8">
    <location>
        <begin position="140"/>
        <end position="218"/>
    </location>
</feature>
<dbReference type="EMBL" id="KT428295">
    <property type="protein sequence ID" value="ALK44255.1"/>
    <property type="molecule type" value="Genomic_DNA"/>
</dbReference>
<dbReference type="InterPro" id="IPR050597">
    <property type="entry name" value="Cytochrome_c_Oxidase_Subunit"/>
</dbReference>
<evidence type="ECO:0000259" key="8">
    <source>
        <dbReference type="PROSITE" id="PS51007"/>
    </source>
</evidence>
<evidence type="ECO:0000256" key="7">
    <source>
        <dbReference type="SAM" id="SignalP"/>
    </source>
</evidence>
<dbReference type="InterPro" id="IPR036909">
    <property type="entry name" value="Cyt_c-like_dom_sf"/>
</dbReference>
<sequence>MKKIIFSLLLTIGVINTAIAVEGDADAGKAKAAVCGACHGPTGLSSIPTYPNLAGQKAAYIVQQLANFKSGARVNMMMAPMAANLSEQDMADLAAYFSIQKRSSEEVVASDDSSAPATASVVASSIEIVTSTTAKGLYAGDVKAGQEKSVMCASCHGADGNSLIAMYPKLAGQSASYTAKQLANFKSGDRVNALMAGMVAALSPQDMDDLAAYFAVQTPTPGQGEGSDIGHKLYFGGDVNKGITACVACHGVNGKGMAQAGFPALAGQNADYLKTQLSTFRSGSRGNDRNGMMRNIAIKLSDSDIDELVKYLSSLK</sequence>
<keyword evidence="3 6" id="KW-0479">Metal-binding</keyword>
<feature type="domain" description="Cytochrome c" evidence="8">
    <location>
        <begin position="225"/>
        <end position="316"/>
    </location>
</feature>
<dbReference type="PANTHER" id="PTHR33751:SF9">
    <property type="entry name" value="CYTOCHROME C4"/>
    <property type="match status" value="1"/>
</dbReference>
<feature type="signal peptide" evidence="7">
    <location>
        <begin position="1"/>
        <end position="20"/>
    </location>
</feature>
<keyword evidence="4" id="KW-0249">Electron transport</keyword>
<dbReference type="Pfam" id="PF00034">
    <property type="entry name" value="Cytochrom_C"/>
    <property type="match status" value="3"/>
</dbReference>
<keyword evidence="2 6" id="KW-0349">Heme</keyword>
<dbReference type="Gene3D" id="1.10.760.10">
    <property type="entry name" value="Cytochrome c-like domain"/>
    <property type="match status" value="3"/>
</dbReference>
<evidence type="ECO:0000256" key="4">
    <source>
        <dbReference type="ARBA" id="ARBA00022982"/>
    </source>
</evidence>
<dbReference type="SUPFAM" id="SSF46626">
    <property type="entry name" value="Cytochrome c"/>
    <property type="match status" value="3"/>
</dbReference>
<keyword evidence="1" id="KW-0813">Transport</keyword>
<dbReference type="AlphaFoldDB" id="A0A0P0KXC8"/>
<accession>A0A0P0KXC8</accession>
<reference evidence="9" key="1">
    <citation type="submission" date="2015-08" db="EMBL/GenBank/DDBJ databases">
        <title>Partial sequence of psychrophilic Colwellia sp.</title>
        <authorList>
            <person name="Pankowski J.A."/>
            <person name="Leong J.S."/>
            <person name="Nano F.E."/>
        </authorList>
    </citation>
    <scope>NUCLEOTIDE SEQUENCE</scope>
    <source>
        <strain evidence="9">C1</strain>
    </source>
</reference>
<evidence type="ECO:0000256" key="1">
    <source>
        <dbReference type="ARBA" id="ARBA00022448"/>
    </source>
</evidence>
<dbReference type="GO" id="GO:0009055">
    <property type="term" value="F:electron transfer activity"/>
    <property type="evidence" value="ECO:0007669"/>
    <property type="project" value="InterPro"/>
</dbReference>
<evidence type="ECO:0000256" key="5">
    <source>
        <dbReference type="ARBA" id="ARBA00023004"/>
    </source>
</evidence>
<keyword evidence="5 6" id="KW-0408">Iron</keyword>
<evidence type="ECO:0000313" key="9">
    <source>
        <dbReference type="EMBL" id="ALK44255.1"/>
    </source>
</evidence>
<proteinExistence type="predicted"/>
<organism evidence="9">
    <name type="scientific">Colwellia sp. C1</name>
    <dbReference type="NCBI Taxonomy" id="1737566"/>
    <lineage>
        <taxon>Bacteria</taxon>
        <taxon>Pseudomonadati</taxon>
        <taxon>Pseudomonadota</taxon>
        <taxon>Gammaproteobacteria</taxon>
        <taxon>Alteromonadales</taxon>
        <taxon>Colwelliaceae</taxon>
        <taxon>Colwellia</taxon>
    </lineage>
</organism>
<dbReference type="PANTHER" id="PTHR33751">
    <property type="entry name" value="CBB3-TYPE CYTOCHROME C OXIDASE SUBUNIT FIXP"/>
    <property type="match status" value="1"/>
</dbReference>
<dbReference type="PROSITE" id="PS51007">
    <property type="entry name" value="CYTC"/>
    <property type="match status" value="3"/>
</dbReference>
<protein>
    <submittedName>
        <fullName evidence="9">Cytochrome c4</fullName>
    </submittedName>
</protein>
<evidence type="ECO:0000256" key="6">
    <source>
        <dbReference type="PROSITE-ProRule" id="PRU00433"/>
    </source>
</evidence>
<feature type="chain" id="PRO_5006049848" evidence="7">
    <location>
        <begin position="21"/>
        <end position="316"/>
    </location>
</feature>
<feature type="domain" description="Cytochrome c" evidence="8">
    <location>
        <begin position="23"/>
        <end position="101"/>
    </location>
</feature>
<keyword evidence="7" id="KW-0732">Signal</keyword>
<name>A0A0P0KXC8_9GAMM</name>
<dbReference type="GO" id="GO:0020037">
    <property type="term" value="F:heme binding"/>
    <property type="evidence" value="ECO:0007669"/>
    <property type="project" value="InterPro"/>
</dbReference>
<evidence type="ECO:0000256" key="2">
    <source>
        <dbReference type="ARBA" id="ARBA00022617"/>
    </source>
</evidence>
<dbReference type="GO" id="GO:0046872">
    <property type="term" value="F:metal ion binding"/>
    <property type="evidence" value="ECO:0007669"/>
    <property type="project" value="UniProtKB-KW"/>
</dbReference>
<evidence type="ECO:0000256" key="3">
    <source>
        <dbReference type="ARBA" id="ARBA00022723"/>
    </source>
</evidence>